<evidence type="ECO:0000256" key="9">
    <source>
        <dbReference type="ARBA" id="ARBA00022895"/>
    </source>
</evidence>
<dbReference type="InterPro" id="IPR021891">
    <property type="entry name" value="Telomerase_RBD"/>
</dbReference>
<evidence type="ECO:0000256" key="3">
    <source>
        <dbReference type="ARBA" id="ARBA00016182"/>
    </source>
</evidence>
<organism evidence="17">
    <name type="scientific">Octopus bimaculoides</name>
    <name type="common">California two-spotted octopus</name>
    <dbReference type="NCBI Taxonomy" id="37653"/>
    <lineage>
        <taxon>Eukaryota</taxon>
        <taxon>Metazoa</taxon>
        <taxon>Spiralia</taxon>
        <taxon>Lophotrochozoa</taxon>
        <taxon>Mollusca</taxon>
        <taxon>Cephalopoda</taxon>
        <taxon>Coleoidea</taxon>
        <taxon>Octopodiformes</taxon>
        <taxon>Octopoda</taxon>
        <taxon>Incirrata</taxon>
        <taxon>Octopodidae</taxon>
        <taxon>Octopus</taxon>
    </lineage>
</organism>
<evidence type="ECO:0000256" key="8">
    <source>
        <dbReference type="ARBA" id="ARBA00022842"/>
    </source>
</evidence>
<dbReference type="GO" id="GO:0042162">
    <property type="term" value="F:telomeric DNA binding"/>
    <property type="evidence" value="ECO:0007669"/>
    <property type="project" value="TreeGrafter"/>
</dbReference>
<name>A0A7G6KMQ9_OCTBM</name>
<evidence type="ECO:0000256" key="5">
    <source>
        <dbReference type="ARBA" id="ARBA00022679"/>
    </source>
</evidence>
<dbReference type="InterPro" id="IPR043502">
    <property type="entry name" value="DNA/RNA_pol_sf"/>
</dbReference>
<dbReference type="PRINTS" id="PR01365">
    <property type="entry name" value="TELOMERASERT"/>
</dbReference>
<comment type="catalytic activity">
    <reaction evidence="13 14">
        <text>DNA(n) + a 2'-deoxyribonucleoside 5'-triphosphate = DNA(n+1) + diphosphate</text>
        <dbReference type="Rhea" id="RHEA:22508"/>
        <dbReference type="Rhea" id="RHEA-COMP:17339"/>
        <dbReference type="Rhea" id="RHEA-COMP:17340"/>
        <dbReference type="ChEBI" id="CHEBI:33019"/>
        <dbReference type="ChEBI" id="CHEBI:61560"/>
        <dbReference type="ChEBI" id="CHEBI:173112"/>
        <dbReference type="EC" id="2.7.7.49"/>
    </reaction>
</comment>
<evidence type="ECO:0000256" key="2">
    <source>
        <dbReference type="ARBA" id="ARBA00012493"/>
    </source>
</evidence>
<dbReference type="EC" id="2.7.7.49" evidence="2 14"/>
<dbReference type="InterPro" id="IPR049139">
    <property type="entry name" value="TERT_C"/>
</dbReference>
<dbReference type="PROSITE" id="PS50878">
    <property type="entry name" value="RT_POL"/>
    <property type="match status" value="1"/>
</dbReference>
<dbReference type="SUPFAM" id="SSF56672">
    <property type="entry name" value="DNA/RNA polymerases"/>
    <property type="match status" value="1"/>
</dbReference>
<sequence length="1254" mass="143121">MRLQSDCQASTQNEVLLYLIAKFRNQTSCLQNVLTLGFREPTCYSTNAQSSVHTGVDCSFPNFMVNQLKSSNWTHLLYLIGVEKMLILLGQHALFMTIKPSACIQLTGTAIYDLIPLNSQTHFKIVNICKNTSTNNSNNVDSNTGVSKVGTGSNNDKISNSCARNISNNDGNGKKTNDNVTPISNPSVNSRSDILSNNFNVENNCNFSFTSDTDIICNNVSDSTVCNNNVGTKTNVTSTNYSSTNATSLINTVSSCVAGISNSNTTDNTGVISSCITSNRNSNSNTGSNDISSDCSKSIAKGNDSNNSNISKNGSCNKSDANNMNSNGNPLDQPSSTVDGWRLLGAIADNHDGEVSKTTKKTRRGKRNRSSTISHCPLLNLKFNPYCYGETISHFSVIYCRNLSQKPFKKDRPFGRQSDGLSGITAHIFSDIFEKTFVGSSKIREVSLCCNRNHSVASRSFCAMPGRQFAACRSRYNENKVPAAVEKMTSTVSDPECPKCQLKEFLMAEVKPLLEKMVNNHRSLKCYYLKILDRYCAISTENAKSLNLYTHLNKKTSHSSAPHRKVGSIDTNRVVSNKKSCHLRKAPTIRRLVCDVVSHQQVYVFLKVCVKRLVPVELFGSNHNRNLFLKHVKRFVFMGKYEKLSLGELMHGMKTSCCAWLKKIPSQSWRSRFLTQLIMWLFNEVILPLIKDSFYVTDSCHFRNRLFYYRKPIWSCVRMQAVKDLISSEMMTPIKQAYADEAIKEGSSLGISTVRFLPKGQSIRAVTNMNWKMTPKRNQPTIKKQLTALFHALNSVKDLYPSSIGCSVFGVDDIYQKWRQFLKTRTDNKDERFLYFVKVDIKKCYDSMKHDVLMEIITDALKQGSGNFILRKYGMVYLAKKRPKRKFVICAQDFDHWEVDFRKFIHSMIRKRKLHNVIITDKVEYENLEASELLSKLYSHVVRNIVKINSRYYLQQIGISQGSVLSTLLCSFYYGHMEKTMLKGKSDDLMMRLVDDYLFVTPDESRAVNFLETFLTGVSKYNCHIQHDKLFINFHYNHQKYGWLQRLKQTDMIPWCGLLINMTSLEIMKDYSRYCGISISDTVSAGLSHHPGVNLQECLLRFMQPKCQLIFVDQEINTLGTIINNVFDIFYLIACRFHTHVCRLPSNRRVAANLNFFFECIEEIADYFEQQIYYYMIKMNGTICYPLNKLENKWLCFMAFDLKLSCNCSQYHKLRNLLQMYFTQTKHLLSKKRYKLFMEVKESGVSDHFKNILD</sequence>
<dbReference type="Gene3D" id="1.10.132.70">
    <property type="match status" value="1"/>
</dbReference>
<feature type="region of interest" description="Disordered" evidence="15">
    <location>
        <begin position="165"/>
        <end position="189"/>
    </location>
</feature>
<dbReference type="AlphaFoldDB" id="A0A7G6KMQ9"/>
<reference evidence="17" key="1">
    <citation type="journal article" date="2021" name="Mol. Biol.">
        <title>Monophyletic Origin and Divergent Evolution of Animal Telomerase RNA.</title>
        <authorList>
            <person name="Logeswaran D."/>
            <person name="Li Y."/>
            <person name="Podlevsky J.D."/>
            <person name="Chen J.J.-L."/>
        </authorList>
    </citation>
    <scope>NUCLEOTIDE SEQUENCE</scope>
</reference>
<evidence type="ECO:0000256" key="4">
    <source>
        <dbReference type="ARBA" id="ARBA00022454"/>
    </source>
</evidence>
<dbReference type="SMART" id="SM00975">
    <property type="entry name" value="Telomerase_RBD"/>
    <property type="match status" value="1"/>
</dbReference>
<evidence type="ECO:0000256" key="7">
    <source>
        <dbReference type="ARBA" id="ARBA00022723"/>
    </source>
</evidence>
<comment type="subcellular location">
    <subcellularLocation>
        <location evidence="14">Nucleus</location>
    </subcellularLocation>
    <subcellularLocation>
        <location evidence="14">Chromosome</location>
        <location evidence="14">Telomere</location>
    </subcellularLocation>
</comment>
<dbReference type="PANTHER" id="PTHR12066">
    <property type="entry name" value="TELOMERASE REVERSE TRANSCRIPTASE"/>
    <property type="match status" value="1"/>
</dbReference>
<keyword evidence="6 14" id="KW-0548">Nucleotidyltransferase</keyword>
<evidence type="ECO:0000256" key="1">
    <source>
        <dbReference type="ARBA" id="ARBA00008001"/>
    </source>
</evidence>
<dbReference type="GO" id="GO:0007004">
    <property type="term" value="P:telomere maintenance via telomerase"/>
    <property type="evidence" value="ECO:0007669"/>
    <property type="project" value="TreeGrafter"/>
</dbReference>
<dbReference type="GO" id="GO:0070034">
    <property type="term" value="F:telomerase RNA binding"/>
    <property type="evidence" value="ECO:0007669"/>
    <property type="project" value="TreeGrafter"/>
</dbReference>
<dbReference type="GO" id="GO:0000781">
    <property type="term" value="C:chromosome, telomeric region"/>
    <property type="evidence" value="ECO:0007669"/>
    <property type="project" value="UniProtKB-SubCell"/>
</dbReference>
<keyword evidence="5 14" id="KW-0808">Transferase</keyword>
<comment type="similarity">
    <text evidence="1 14">Belongs to the reverse transcriptase family. Telomerase subfamily.</text>
</comment>
<proteinExistence type="evidence at transcript level"/>
<evidence type="ECO:0000313" key="17">
    <source>
        <dbReference type="EMBL" id="QNC69519.1"/>
    </source>
</evidence>
<dbReference type="GO" id="GO:0000333">
    <property type="term" value="C:telomerase catalytic core complex"/>
    <property type="evidence" value="ECO:0007669"/>
    <property type="project" value="TreeGrafter"/>
</dbReference>
<dbReference type="Pfam" id="PF12009">
    <property type="entry name" value="Telomerase_RBD"/>
    <property type="match status" value="1"/>
</dbReference>
<dbReference type="Pfam" id="PF21399">
    <property type="entry name" value="TERT_C"/>
    <property type="match status" value="1"/>
</dbReference>
<comment type="function">
    <text evidence="14">Telomerase is a ribonucleoprotein enzyme essential for the replication of chromosome termini in most eukaryotes. It elongates telomeres. It is a reverse transcriptase that adds simple sequence repeats to chromosome ends by copying a template sequence within the RNA component of the enzyme.</text>
</comment>
<evidence type="ECO:0000259" key="16">
    <source>
        <dbReference type="PROSITE" id="PS50878"/>
    </source>
</evidence>
<feature type="compositionally biased region" description="Polar residues" evidence="15">
    <location>
        <begin position="180"/>
        <end position="189"/>
    </location>
</feature>
<keyword evidence="8 14" id="KW-0460">Magnesium</keyword>
<evidence type="ECO:0000256" key="12">
    <source>
        <dbReference type="ARBA" id="ARBA00032044"/>
    </source>
</evidence>
<keyword evidence="10 14" id="KW-0695">RNA-directed DNA polymerase</keyword>
<evidence type="ECO:0000256" key="10">
    <source>
        <dbReference type="ARBA" id="ARBA00022918"/>
    </source>
</evidence>
<protein>
    <recommendedName>
        <fullName evidence="3 14">Telomerase reverse transcriptase</fullName>
        <ecNumber evidence="2 14">2.7.7.49</ecNumber>
    </recommendedName>
    <alternativeName>
        <fullName evidence="12 14">Telomerase catalytic subunit</fullName>
    </alternativeName>
</protein>
<dbReference type="PANTHER" id="PTHR12066:SF0">
    <property type="entry name" value="TELOMERASE REVERSE TRANSCRIPTASE"/>
    <property type="match status" value="1"/>
</dbReference>
<accession>A0A7G6KMQ9</accession>
<dbReference type="Gene3D" id="1.10.357.90">
    <property type="match status" value="1"/>
</dbReference>
<evidence type="ECO:0000256" key="6">
    <source>
        <dbReference type="ARBA" id="ARBA00022695"/>
    </source>
</evidence>
<dbReference type="EMBL" id="MT194124">
    <property type="protein sequence ID" value="QNC69519.1"/>
    <property type="molecule type" value="mRNA"/>
</dbReference>
<feature type="domain" description="Reverse transcriptase" evidence="16">
    <location>
        <begin position="738"/>
        <end position="1060"/>
    </location>
</feature>
<dbReference type="InterPro" id="IPR000477">
    <property type="entry name" value="RT_dom"/>
</dbReference>
<dbReference type="CDD" id="cd01648">
    <property type="entry name" value="TERT"/>
    <property type="match status" value="1"/>
</dbReference>
<evidence type="ECO:0000256" key="13">
    <source>
        <dbReference type="ARBA" id="ARBA00048173"/>
    </source>
</evidence>
<evidence type="ECO:0000256" key="11">
    <source>
        <dbReference type="ARBA" id="ARBA00023242"/>
    </source>
</evidence>
<evidence type="ECO:0000256" key="15">
    <source>
        <dbReference type="SAM" id="MobiDB-lite"/>
    </source>
</evidence>
<dbReference type="Gene3D" id="3.30.70.2630">
    <property type="match status" value="1"/>
</dbReference>
<keyword evidence="4 14" id="KW-0158">Chromosome</keyword>
<keyword evidence="7 14" id="KW-0479">Metal-binding</keyword>
<keyword evidence="11 14" id="KW-0539">Nucleus</keyword>
<keyword evidence="9 14" id="KW-0779">Telomere</keyword>
<dbReference type="InterPro" id="IPR003545">
    <property type="entry name" value="Telomerase_RT"/>
</dbReference>
<feature type="region of interest" description="Disordered" evidence="15">
    <location>
        <begin position="303"/>
        <end position="335"/>
    </location>
</feature>
<dbReference type="OrthoDB" id="289721at2759"/>
<dbReference type="GO" id="GO:0046872">
    <property type="term" value="F:metal ion binding"/>
    <property type="evidence" value="ECO:0007669"/>
    <property type="project" value="UniProtKB-KW"/>
</dbReference>
<dbReference type="GO" id="GO:0003720">
    <property type="term" value="F:telomerase activity"/>
    <property type="evidence" value="ECO:0007669"/>
    <property type="project" value="InterPro"/>
</dbReference>
<evidence type="ECO:0000256" key="14">
    <source>
        <dbReference type="RuleBase" id="RU365061"/>
    </source>
</evidence>